<organism evidence="1">
    <name type="scientific">Sodalis glossinidius</name>
    <dbReference type="NCBI Taxonomy" id="63612"/>
    <lineage>
        <taxon>Bacteria</taxon>
        <taxon>Pseudomonadati</taxon>
        <taxon>Pseudomonadota</taxon>
        <taxon>Gammaproteobacteria</taxon>
        <taxon>Enterobacterales</taxon>
        <taxon>Bruguierivoracaceae</taxon>
        <taxon>Sodalis</taxon>
    </lineage>
</organism>
<dbReference type="RefSeq" id="WP_011279273.1">
    <property type="nucleotide sequence ID" value="NC_007186.1"/>
</dbReference>
<geneLocation type="plasmid" evidence="1">
    <name>pSG3</name>
</geneLocation>
<keyword evidence="1" id="KW-0614">Plasmid</keyword>
<proteinExistence type="predicted"/>
<dbReference type="AlphaFoldDB" id="Q4LBR9"/>
<evidence type="ECO:0000313" key="1">
    <source>
        <dbReference type="EMBL" id="CAI59415.1"/>
    </source>
</evidence>
<dbReference type="EMBL" id="AJ868437">
    <property type="protein sequence ID" value="CAI59415.1"/>
    <property type="molecule type" value="Genomic_DNA"/>
</dbReference>
<gene>
    <name evidence="1" type="ORF">pSG3.24</name>
</gene>
<reference evidence="1" key="1">
    <citation type="journal article" date="2005" name="J. Bacteriol.">
        <title>Extrachromosomal DNA of the symbiont Sodalis glossinidius.</title>
        <authorList>
            <person name="Darby A.C."/>
            <person name="Lagnel J."/>
            <person name="Matthew C.Z."/>
            <person name="Bourtzis K."/>
            <person name="Maudlin I."/>
            <person name="Welburn S.C."/>
        </authorList>
    </citation>
    <scope>NUCLEOTIDE SEQUENCE [LARGE SCALE GENOMIC DNA]</scope>
    <source>
        <plasmid evidence="1">pSG3</plasmid>
    </source>
</reference>
<protein>
    <submittedName>
        <fullName evidence="1">Uncharacterized protein</fullName>
    </submittedName>
</protein>
<sequence>MSKYYEAVIPSNADHPNGRKTLRTYIVAEAKVKASRFIFEQDGEYGSFYKAPRFEEISQELYISKTELQLDHVDESAIKQYCALLSLFSEQENYD</sequence>
<accession>Q4LBR9</accession>
<name>Q4LBR9_SODGL</name>